<accession>A0A803VRL3</accession>
<dbReference type="SMART" id="SM00477">
    <property type="entry name" value="NUC"/>
    <property type="match status" value="1"/>
</dbReference>
<feature type="domain" description="ENPP1-3/EXOG-like endonuclease/phosphodiesterase" evidence="2">
    <location>
        <begin position="58"/>
        <end position="278"/>
    </location>
</feature>
<reference evidence="4 5" key="1">
    <citation type="journal article" date="2012" name="Nature">
        <title>The genomic landscape of species divergence in Ficedula flycatchers.</title>
        <authorList>
            <person name="Ellegren H."/>
            <person name="Smeds L."/>
            <person name="Burri R."/>
            <person name="Olason P.I."/>
            <person name="Backstrom N."/>
            <person name="Kawakami T."/>
            <person name="Kunstner A."/>
            <person name="Makinen H."/>
            <person name="Nadachowska-Brzyska K."/>
            <person name="Qvarnstrom A."/>
            <person name="Uebbing S."/>
            <person name="Wolf J.B."/>
        </authorList>
    </citation>
    <scope>NUCLEOTIDE SEQUENCE [LARGE SCALE GENOMIC DNA]</scope>
</reference>
<dbReference type="InterPro" id="IPR044929">
    <property type="entry name" value="DNA/RNA_non-sp_Endonuclease_sf"/>
</dbReference>
<reference evidence="4" key="2">
    <citation type="submission" date="2025-08" db="UniProtKB">
        <authorList>
            <consortium name="Ensembl"/>
        </authorList>
    </citation>
    <scope>IDENTIFICATION</scope>
</reference>
<feature type="signal peptide" evidence="1">
    <location>
        <begin position="1"/>
        <end position="19"/>
    </location>
</feature>
<dbReference type="PANTHER" id="PTHR21472">
    <property type="entry name" value="ENDONUCLEASE DOMAIN-CONTAINING 1 PROTEIN ENDOD1"/>
    <property type="match status" value="1"/>
</dbReference>
<dbReference type="InterPro" id="IPR044925">
    <property type="entry name" value="His-Me_finger_sf"/>
</dbReference>
<dbReference type="SMART" id="SM00892">
    <property type="entry name" value="Endonuclease_NS"/>
    <property type="match status" value="1"/>
</dbReference>
<proteinExistence type="predicted"/>
<dbReference type="GO" id="GO:0003676">
    <property type="term" value="F:nucleic acid binding"/>
    <property type="evidence" value="ECO:0007669"/>
    <property type="project" value="InterPro"/>
</dbReference>
<evidence type="ECO:0000313" key="4">
    <source>
        <dbReference type="Ensembl" id="ENSFALP00000025369.1"/>
    </source>
</evidence>
<dbReference type="Pfam" id="PF01223">
    <property type="entry name" value="Endonuclease_NS"/>
    <property type="match status" value="1"/>
</dbReference>
<evidence type="ECO:0000313" key="5">
    <source>
        <dbReference type="Proteomes" id="UP000016665"/>
    </source>
</evidence>
<organism evidence="4 5">
    <name type="scientific">Ficedula albicollis</name>
    <name type="common">Collared flycatcher</name>
    <name type="synonym">Muscicapa albicollis</name>
    <dbReference type="NCBI Taxonomy" id="59894"/>
    <lineage>
        <taxon>Eukaryota</taxon>
        <taxon>Metazoa</taxon>
        <taxon>Chordata</taxon>
        <taxon>Craniata</taxon>
        <taxon>Vertebrata</taxon>
        <taxon>Euteleostomi</taxon>
        <taxon>Archelosauria</taxon>
        <taxon>Archosauria</taxon>
        <taxon>Dinosauria</taxon>
        <taxon>Saurischia</taxon>
        <taxon>Theropoda</taxon>
        <taxon>Coelurosauria</taxon>
        <taxon>Aves</taxon>
        <taxon>Neognathae</taxon>
        <taxon>Neoaves</taxon>
        <taxon>Telluraves</taxon>
        <taxon>Australaves</taxon>
        <taxon>Passeriformes</taxon>
        <taxon>Muscicapidae</taxon>
        <taxon>Ficedula</taxon>
    </lineage>
</organism>
<dbReference type="Proteomes" id="UP000016665">
    <property type="component" value="Chromosome 1A"/>
</dbReference>
<keyword evidence="1" id="KW-0732">Signal</keyword>
<evidence type="ECO:0008006" key="6">
    <source>
        <dbReference type="Google" id="ProtNLM"/>
    </source>
</evidence>
<evidence type="ECO:0000256" key="1">
    <source>
        <dbReference type="SAM" id="SignalP"/>
    </source>
</evidence>
<dbReference type="GO" id="GO:0046872">
    <property type="term" value="F:metal ion binding"/>
    <property type="evidence" value="ECO:0007669"/>
    <property type="project" value="InterPro"/>
</dbReference>
<dbReference type="GeneTree" id="ENSGT01030000234592"/>
<dbReference type="GO" id="GO:0016787">
    <property type="term" value="F:hydrolase activity"/>
    <property type="evidence" value="ECO:0007669"/>
    <property type="project" value="InterPro"/>
</dbReference>
<dbReference type="InterPro" id="IPR001604">
    <property type="entry name" value="Endo_G_ENPP1-like_dom"/>
</dbReference>
<feature type="chain" id="PRO_5032519357" description="ENDD1 protein" evidence="1">
    <location>
        <begin position="20"/>
        <end position="286"/>
    </location>
</feature>
<name>A0A803VRL3_FICAL</name>
<dbReference type="AlphaFoldDB" id="A0A803VRL3"/>
<evidence type="ECO:0000259" key="2">
    <source>
        <dbReference type="SMART" id="SM00477"/>
    </source>
</evidence>
<dbReference type="Gene3D" id="3.40.570.10">
    <property type="entry name" value="Extracellular Endonuclease, subunit A"/>
    <property type="match status" value="1"/>
</dbReference>
<evidence type="ECO:0000259" key="3">
    <source>
        <dbReference type="SMART" id="SM00892"/>
    </source>
</evidence>
<dbReference type="PANTHER" id="PTHR21472:SF26">
    <property type="entry name" value="ENDONUCLEASE DOMAIN CONTAINING 1"/>
    <property type="match status" value="1"/>
</dbReference>
<dbReference type="Ensembl" id="ENSFALT00000030114.1">
    <property type="protein sequence ID" value="ENSFALP00000025369.1"/>
    <property type="gene ID" value="ENSFALG00000028142.1"/>
</dbReference>
<reference evidence="4" key="3">
    <citation type="submission" date="2025-09" db="UniProtKB">
        <authorList>
            <consortium name="Ensembl"/>
        </authorList>
    </citation>
    <scope>IDENTIFICATION</scope>
</reference>
<feature type="domain" description="DNA/RNA non-specific endonuclease/pyrophosphatase/phosphodiesterase" evidence="3">
    <location>
        <begin position="57"/>
        <end position="273"/>
    </location>
</feature>
<sequence length="286" mass="32201">MLGLLLLQVLASCLCLGHSEVVTSFKTACTQFFYAQTPPNDILRPKNAARICQFYENNHRFATMYDKTQRIPVYSAYIYKPGRGSRSDSWFVEPQLINKDYRKAMDTEDSIKREYKISSDDIGQNQAIDHDYRNLVDLDRGHLCPSGHQPDDDSKWATFTLTNIVPQNSSLNHGAWRIYEEETMPQKARNCDTTYVITGAVPASTNGRVNVPSHIWSAACCLEGTIWSAACCLEGTNPTRAWGAIAKNEGNNNQVTELNLGRLEKKLSKLYGVKDVTLFKNSCSQQ</sequence>
<dbReference type="InterPro" id="IPR020821">
    <property type="entry name" value="ENPP1-3/EXOG-like_nuc-like"/>
</dbReference>
<dbReference type="SUPFAM" id="SSF54060">
    <property type="entry name" value="His-Me finger endonucleases"/>
    <property type="match status" value="1"/>
</dbReference>
<dbReference type="InterPro" id="IPR039015">
    <property type="entry name" value="ENDOD1"/>
</dbReference>
<protein>
    <recommendedName>
        <fullName evidence="6">ENDD1 protein</fullName>
    </recommendedName>
</protein>
<keyword evidence="5" id="KW-1185">Reference proteome</keyword>